<proteinExistence type="predicted"/>
<gene>
    <name evidence="1" type="ORF">HYFRA_00011118</name>
</gene>
<dbReference type="AlphaFoldDB" id="A0A9N9L4I7"/>
<organism evidence="1 2">
    <name type="scientific">Hymenoscyphus fraxineus</name>
    <dbReference type="NCBI Taxonomy" id="746836"/>
    <lineage>
        <taxon>Eukaryota</taxon>
        <taxon>Fungi</taxon>
        <taxon>Dikarya</taxon>
        <taxon>Ascomycota</taxon>
        <taxon>Pezizomycotina</taxon>
        <taxon>Leotiomycetes</taxon>
        <taxon>Helotiales</taxon>
        <taxon>Helotiaceae</taxon>
        <taxon>Hymenoscyphus</taxon>
    </lineage>
</organism>
<dbReference type="EMBL" id="CAJVRL010000082">
    <property type="protein sequence ID" value="CAG8958441.1"/>
    <property type="molecule type" value="Genomic_DNA"/>
</dbReference>
<comment type="caution">
    <text evidence="1">The sequence shown here is derived from an EMBL/GenBank/DDBJ whole genome shotgun (WGS) entry which is preliminary data.</text>
</comment>
<keyword evidence="2" id="KW-1185">Reference proteome</keyword>
<reference evidence="1" key="1">
    <citation type="submission" date="2021-07" db="EMBL/GenBank/DDBJ databases">
        <authorList>
            <person name="Durling M."/>
        </authorList>
    </citation>
    <scope>NUCLEOTIDE SEQUENCE</scope>
</reference>
<dbReference type="Proteomes" id="UP000696280">
    <property type="component" value="Unassembled WGS sequence"/>
</dbReference>
<sequence>MSESRGPRSDLSRRLTSFDGPCHVIGLVPVTLGLCCIPMPIAETVGCRDQRLEEMGRGTFIATAELRVLTHFLLNDRDNVNNKKTPSLLDAIHIQLRRFPGDKTDCCVAIRLTSSSESQVPWKRHDEYN</sequence>
<protein>
    <submittedName>
        <fullName evidence="1">Uncharacterized protein</fullName>
    </submittedName>
</protein>
<evidence type="ECO:0000313" key="1">
    <source>
        <dbReference type="EMBL" id="CAG8958441.1"/>
    </source>
</evidence>
<evidence type="ECO:0000313" key="2">
    <source>
        <dbReference type="Proteomes" id="UP000696280"/>
    </source>
</evidence>
<accession>A0A9N9L4I7</accession>
<name>A0A9N9L4I7_9HELO</name>